<dbReference type="Gene3D" id="6.10.340.10">
    <property type="match status" value="1"/>
</dbReference>
<dbReference type="Pfam" id="PF00512">
    <property type="entry name" value="HisKA"/>
    <property type="match status" value="1"/>
</dbReference>
<dbReference type="InterPro" id="IPR003594">
    <property type="entry name" value="HATPase_dom"/>
</dbReference>
<dbReference type="AlphaFoldDB" id="A0A7V2SY65"/>
<dbReference type="Gene3D" id="3.30.565.10">
    <property type="entry name" value="Histidine kinase-like ATPase, C-terminal domain"/>
    <property type="match status" value="1"/>
</dbReference>
<dbReference type="EC" id="2.7.13.3" evidence="3"/>
<dbReference type="PRINTS" id="PR00344">
    <property type="entry name" value="BCTRLSENSOR"/>
</dbReference>
<dbReference type="Pfam" id="PF02518">
    <property type="entry name" value="HATPase_c"/>
    <property type="match status" value="1"/>
</dbReference>
<keyword evidence="10 13" id="KW-1133">Transmembrane helix</keyword>
<reference evidence="16" key="1">
    <citation type="journal article" date="2020" name="mSystems">
        <title>Genome- and Community-Level Interaction Insights into Carbon Utilization and Element Cycling Functions of Hydrothermarchaeota in Hydrothermal Sediment.</title>
        <authorList>
            <person name="Zhou Z."/>
            <person name="Liu Y."/>
            <person name="Xu W."/>
            <person name="Pan J."/>
            <person name="Luo Z.H."/>
            <person name="Li M."/>
        </authorList>
    </citation>
    <scope>NUCLEOTIDE SEQUENCE [LARGE SCALE GENOMIC DNA]</scope>
    <source>
        <strain evidence="16">HyVt-503</strain>
    </source>
</reference>
<dbReference type="InterPro" id="IPR005467">
    <property type="entry name" value="His_kinase_dom"/>
</dbReference>
<evidence type="ECO:0000256" key="2">
    <source>
        <dbReference type="ARBA" id="ARBA00004370"/>
    </source>
</evidence>
<dbReference type="CDD" id="cd00075">
    <property type="entry name" value="HATPase"/>
    <property type="match status" value="1"/>
</dbReference>
<feature type="transmembrane region" description="Helical" evidence="13">
    <location>
        <begin position="16"/>
        <end position="36"/>
    </location>
</feature>
<gene>
    <name evidence="16" type="ORF">ENJ63_02735</name>
</gene>
<evidence type="ECO:0000256" key="12">
    <source>
        <dbReference type="ARBA" id="ARBA00023136"/>
    </source>
</evidence>
<evidence type="ECO:0000256" key="10">
    <source>
        <dbReference type="ARBA" id="ARBA00022989"/>
    </source>
</evidence>
<evidence type="ECO:0000256" key="9">
    <source>
        <dbReference type="ARBA" id="ARBA00022840"/>
    </source>
</evidence>
<dbReference type="SMART" id="SM00387">
    <property type="entry name" value="HATPase_c"/>
    <property type="match status" value="1"/>
</dbReference>
<dbReference type="CDD" id="cd06225">
    <property type="entry name" value="HAMP"/>
    <property type="match status" value="1"/>
</dbReference>
<evidence type="ECO:0000259" key="15">
    <source>
        <dbReference type="PROSITE" id="PS50885"/>
    </source>
</evidence>
<keyword evidence="7" id="KW-0547">Nucleotide-binding</keyword>
<keyword evidence="4" id="KW-0597">Phosphoprotein</keyword>
<dbReference type="InterPro" id="IPR050428">
    <property type="entry name" value="TCS_sensor_his_kinase"/>
</dbReference>
<comment type="subcellular location">
    <subcellularLocation>
        <location evidence="2">Membrane</location>
    </subcellularLocation>
</comment>
<dbReference type="SUPFAM" id="SSF158472">
    <property type="entry name" value="HAMP domain-like"/>
    <property type="match status" value="1"/>
</dbReference>
<evidence type="ECO:0000256" key="11">
    <source>
        <dbReference type="ARBA" id="ARBA00023012"/>
    </source>
</evidence>
<dbReference type="InterPro" id="IPR036097">
    <property type="entry name" value="HisK_dim/P_sf"/>
</dbReference>
<keyword evidence="8 16" id="KW-0418">Kinase</keyword>
<comment type="catalytic activity">
    <reaction evidence="1">
        <text>ATP + protein L-histidine = ADP + protein N-phospho-L-histidine.</text>
        <dbReference type="EC" id="2.7.13.3"/>
    </reaction>
</comment>
<evidence type="ECO:0000256" key="7">
    <source>
        <dbReference type="ARBA" id="ARBA00022741"/>
    </source>
</evidence>
<accession>A0A7V2SY65</accession>
<dbReference type="Pfam" id="PF00672">
    <property type="entry name" value="HAMP"/>
    <property type="match status" value="1"/>
</dbReference>
<dbReference type="EMBL" id="DRND01000224">
    <property type="protein sequence ID" value="HFC46779.1"/>
    <property type="molecule type" value="Genomic_DNA"/>
</dbReference>
<dbReference type="InterPro" id="IPR003661">
    <property type="entry name" value="HisK_dim/P_dom"/>
</dbReference>
<keyword evidence="11" id="KW-0902">Two-component regulatory system</keyword>
<feature type="domain" description="Histidine kinase" evidence="14">
    <location>
        <begin position="248"/>
        <end position="462"/>
    </location>
</feature>
<dbReference type="PANTHER" id="PTHR45436">
    <property type="entry name" value="SENSOR HISTIDINE KINASE YKOH"/>
    <property type="match status" value="1"/>
</dbReference>
<dbReference type="InterPro" id="IPR036890">
    <property type="entry name" value="HATPase_C_sf"/>
</dbReference>
<evidence type="ECO:0000256" key="4">
    <source>
        <dbReference type="ARBA" id="ARBA00022553"/>
    </source>
</evidence>
<proteinExistence type="predicted"/>
<keyword evidence="9" id="KW-0067">ATP-binding</keyword>
<evidence type="ECO:0000313" key="16">
    <source>
        <dbReference type="EMBL" id="HFC46779.1"/>
    </source>
</evidence>
<dbReference type="GO" id="GO:0000155">
    <property type="term" value="F:phosphorelay sensor kinase activity"/>
    <property type="evidence" value="ECO:0007669"/>
    <property type="project" value="InterPro"/>
</dbReference>
<dbReference type="SMART" id="SM00304">
    <property type="entry name" value="HAMP"/>
    <property type="match status" value="1"/>
</dbReference>
<dbReference type="Gene3D" id="1.10.287.130">
    <property type="match status" value="1"/>
</dbReference>
<keyword evidence="6 13" id="KW-0812">Transmembrane</keyword>
<evidence type="ECO:0000256" key="1">
    <source>
        <dbReference type="ARBA" id="ARBA00000085"/>
    </source>
</evidence>
<keyword evidence="12 13" id="KW-0472">Membrane</keyword>
<dbReference type="InterPro" id="IPR004358">
    <property type="entry name" value="Sig_transdc_His_kin-like_C"/>
</dbReference>
<evidence type="ECO:0000256" key="6">
    <source>
        <dbReference type="ARBA" id="ARBA00022692"/>
    </source>
</evidence>
<evidence type="ECO:0000256" key="5">
    <source>
        <dbReference type="ARBA" id="ARBA00022679"/>
    </source>
</evidence>
<dbReference type="PROSITE" id="PS50109">
    <property type="entry name" value="HIS_KIN"/>
    <property type="match status" value="1"/>
</dbReference>
<dbReference type="PANTHER" id="PTHR45436:SF5">
    <property type="entry name" value="SENSOR HISTIDINE KINASE TRCS"/>
    <property type="match status" value="1"/>
</dbReference>
<dbReference type="InterPro" id="IPR003660">
    <property type="entry name" value="HAMP_dom"/>
</dbReference>
<evidence type="ECO:0000256" key="3">
    <source>
        <dbReference type="ARBA" id="ARBA00012438"/>
    </source>
</evidence>
<feature type="domain" description="HAMP" evidence="15">
    <location>
        <begin position="186"/>
        <end position="240"/>
    </location>
</feature>
<evidence type="ECO:0000256" key="13">
    <source>
        <dbReference type="SAM" id="Phobius"/>
    </source>
</evidence>
<name>A0A7V2SY65_9BACT</name>
<dbReference type="Proteomes" id="UP000885797">
    <property type="component" value="Unassembled WGS sequence"/>
</dbReference>
<organism evidence="16">
    <name type="scientific">Dissulfuribacter thermophilus</name>
    <dbReference type="NCBI Taxonomy" id="1156395"/>
    <lineage>
        <taxon>Bacteria</taxon>
        <taxon>Pseudomonadati</taxon>
        <taxon>Thermodesulfobacteriota</taxon>
        <taxon>Dissulfuribacteria</taxon>
        <taxon>Dissulfuribacterales</taxon>
        <taxon>Dissulfuribacteraceae</taxon>
        <taxon>Dissulfuribacter</taxon>
    </lineage>
</organism>
<evidence type="ECO:0000256" key="8">
    <source>
        <dbReference type="ARBA" id="ARBA00022777"/>
    </source>
</evidence>
<keyword evidence="5" id="KW-0808">Transferase</keyword>
<dbReference type="SUPFAM" id="SSF55874">
    <property type="entry name" value="ATPase domain of HSP90 chaperone/DNA topoisomerase II/histidine kinase"/>
    <property type="match status" value="1"/>
</dbReference>
<protein>
    <recommendedName>
        <fullName evidence="3">histidine kinase</fullName>
        <ecNumber evidence="3">2.7.13.3</ecNumber>
    </recommendedName>
</protein>
<dbReference type="GO" id="GO:0005886">
    <property type="term" value="C:plasma membrane"/>
    <property type="evidence" value="ECO:0007669"/>
    <property type="project" value="TreeGrafter"/>
</dbReference>
<dbReference type="CDD" id="cd00082">
    <property type="entry name" value="HisKA"/>
    <property type="match status" value="1"/>
</dbReference>
<comment type="caution">
    <text evidence="16">The sequence shown here is derived from an EMBL/GenBank/DDBJ whole genome shotgun (WGS) entry which is preliminary data.</text>
</comment>
<dbReference type="SUPFAM" id="SSF47384">
    <property type="entry name" value="Homodimeric domain of signal transducing histidine kinase"/>
    <property type="match status" value="1"/>
</dbReference>
<dbReference type="PROSITE" id="PS50885">
    <property type="entry name" value="HAMP"/>
    <property type="match status" value="1"/>
</dbReference>
<dbReference type="SMART" id="SM00388">
    <property type="entry name" value="HisKA"/>
    <property type="match status" value="1"/>
</dbReference>
<sequence>MKIRPPKSLFFKLTSFYALIFGIAFILVFSSTYFMVKQELMGLVDEDLLEDVLDISTVYKEKGLRGLQAYMSQEALDDGPEEKCFLIFNNSGSLIFSTDLDAWGTIPMISSHDNEGNSPLFTTISLSKRPSVRARIMGFWLKDLFIEVGVPIEWNDLVLERIERAFIVGAIFTMFFAIITGLTMTKKTLSKLREIDEVARRIADSKDLGQRVPLKGSGDELDHLATTFNLMLGRLEAFVKELSDMLDNAAHDFKTPLARIRAMAETSLSSHNLEQVTGTLVEIMNESDRFLSILNAIMDISEARTGLLDLKIEAISVGEIMAELEAAFSGVARRKEIQMDFFYPDQNICVRGDRSRLLQALLNILDNALKFTPKGGKVTVRVWTENDKVSITISDTGPGIKEDALPRIFDRFFREDEARSSEGRGIGLSLAKALIEAQGGSIRVDSVIGKGTVFNVEMPRTDKKQV</sequence>
<dbReference type="FunFam" id="3.30.565.10:FF:000037">
    <property type="entry name" value="Hybrid sensor histidine kinase/response regulator"/>
    <property type="match status" value="1"/>
</dbReference>
<dbReference type="GO" id="GO:0005524">
    <property type="term" value="F:ATP binding"/>
    <property type="evidence" value="ECO:0007669"/>
    <property type="project" value="UniProtKB-KW"/>
</dbReference>
<evidence type="ECO:0000259" key="14">
    <source>
        <dbReference type="PROSITE" id="PS50109"/>
    </source>
</evidence>
<feature type="transmembrane region" description="Helical" evidence="13">
    <location>
        <begin position="165"/>
        <end position="184"/>
    </location>
</feature>